<keyword evidence="1" id="KW-1133">Transmembrane helix</keyword>
<organism evidence="3 5">
    <name type="scientific">Haloferax mediterranei (strain ATCC 33500 / DSM 1411 / JCM 8866 / NBRC 14739 / NCIMB 2177 / R-4)</name>
    <name type="common">Halobacterium mediterranei</name>
    <dbReference type="NCBI Taxonomy" id="523841"/>
    <lineage>
        <taxon>Archaea</taxon>
        <taxon>Methanobacteriati</taxon>
        <taxon>Methanobacteriota</taxon>
        <taxon>Stenosarchaea group</taxon>
        <taxon>Halobacteria</taxon>
        <taxon>Halobacteriales</taxon>
        <taxon>Haloferacaceae</taxon>
        <taxon>Haloferax</taxon>
    </lineage>
</organism>
<gene>
    <name evidence="2" type="ORF">BM92_02480</name>
    <name evidence="3" type="ORF">C439_03803</name>
    <name evidence="4" type="ORF">E6P09_09730</name>
</gene>
<dbReference type="Proteomes" id="UP000299011">
    <property type="component" value="Chromosome"/>
</dbReference>
<dbReference type="EMBL" id="AOLO01000003">
    <property type="protein sequence ID" value="EMA04052.1"/>
    <property type="molecule type" value="Genomic_DNA"/>
</dbReference>
<evidence type="ECO:0000313" key="2">
    <source>
        <dbReference type="EMBL" id="AHZ21588.1"/>
    </source>
</evidence>
<protein>
    <submittedName>
        <fullName evidence="3">Uncharacterized protein</fullName>
    </submittedName>
</protein>
<evidence type="ECO:0000256" key="1">
    <source>
        <dbReference type="SAM" id="Phobius"/>
    </source>
</evidence>
<reference evidence="4 7" key="3">
    <citation type="submission" date="2019-04" db="EMBL/GenBank/DDBJ databases">
        <title>Methylomes of two halophilic Archaea, Haloarcula marismortui and Haloferax mediterranei.</title>
        <authorList>
            <person name="DasSarma S."/>
            <person name="DasSarma P."/>
            <person name="DasSarma S."/>
            <person name="Fomenkov A."/>
            <person name="Vincze T."/>
            <person name="Anton B.P."/>
            <person name="Roberts R.J."/>
        </authorList>
    </citation>
    <scope>NUCLEOTIDE SEQUENCE [LARGE SCALE GENOMIC DNA]</scope>
    <source>
        <strain evidence="4">ATCC 33500</strain>
        <strain evidence="7">ATCC 33500 / DSM 1411 / JCM 8866 / NBRC 14739 / NCIMB 2177 / R-4</strain>
    </source>
</reference>
<dbReference type="Proteomes" id="UP000011603">
    <property type="component" value="Unassembled WGS sequence"/>
</dbReference>
<evidence type="ECO:0000313" key="5">
    <source>
        <dbReference type="Proteomes" id="UP000011603"/>
    </source>
</evidence>
<name>M0J4L4_HALMT</name>
<accession>M0J4L4</accession>
<evidence type="ECO:0000313" key="6">
    <source>
        <dbReference type="Proteomes" id="UP000027075"/>
    </source>
</evidence>
<reference evidence="3 5" key="1">
    <citation type="journal article" date="2014" name="PLoS Genet.">
        <title>Phylogenetically driven sequencing of extremely halophilic archaea reveals strategies for static and dynamic osmo-response.</title>
        <authorList>
            <person name="Becker E.A."/>
            <person name="Seitzer P.M."/>
            <person name="Tritt A."/>
            <person name="Larsen D."/>
            <person name="Krusor M."/>
            <person name="Yao A.I."/>
            <person name="Wu D."/>
            <person name="Madern D."/>
            <person name="Eisen J.A."/>
            <person name="Darling A.E."/>
            <person name="Facciotti M.T."/>
        </authorList>
    </citation>
    <scope>NUCLEOTIDE SEQUENCE [LARGE SCALE GENOMIC DNA]</scope>
    <source>
        <strain evidence="3">ATCC 33500</strain>
        <strain evidence="5">ATCC 33500 / DSM 1411 / JCM 8866 / NBRC 14739 / NCIMB 2177 / R-4</strain>
    </source>
</reference>
<dbReference type="Proteomes" id="UP000027075">
    <property type="component" value="Chromosome"/>
</dbReference>
<reference evidence="2 6" key="2">
    <citation type="submission" date="2014-04" db="EMBL/GenBank/DDBJ databases">
        <title>Transcriptional profiles of Haloferax mediterranei on the basis of nitrogen availability.</title>
        <authorList>
            <person name="Bautista V."/>
        </authorList>
    </citation>
    <scope>NUCLEOTIDE SEQUENCE [LARGE SCALE GENOMIC DNA]</scope>
    <source>
        <strain evidence="2">ATCC 33500</strain>
        <strain evidence="6">ATCC 33500 / DSM 1411 / JCM 8866 / NBRC 14739 / NCIMB 2177 / R-4</strain>
    </source>
</reference>
<feature type="transmembrane region" description="Helical" evidence="1">
    <location>
        <begin position="29"/>
        <end position="51"/>
    </location>
</feature>
<feature type="transmembrane region" description="Helical" evidence="1">
    <location>
        <begin position="7"/>
        <end position="23"/>
    </location>
</feature>
<dbReference type="EMBL" id="CP007551">
    <property type="protein sequence ID" value="AHZ21588.1"/>
    <property type="molecule type" value="Genomic_DNA"/>
</dbReference>
<evidence type="ECO:0000313" key="7">
    <source>
        <dbReference type="Proteomes" id="UP000299011"/>
    </source>
</evidence>
<dbReference type="AlphaFoldDB" id="M0J4L4"/>
<keyword evidence="5" id="KW-1185">Reference proteome</keyword>
<evidence type="ECO:0000313" key="3">
    <source>
        <dbReference type="EMBL" id="EMA04052.1"/>
    </source>
</evidence>
<keyword evidence="1" id="KW-0812">Transmembrane</keyword>
<proteinExistence type="predicted"/>
<sequence>MDKTEIFQALTLWFVVLIFLQTTPSQSGVVHTVIGVVALALMWVIPIYLFVRAFNGVAAR</sequence>
<dbReference type="EMBL" id="CP039139">
    <property type="protein sequence ID" value="QCQ75526.1"/>
    <property type="molecule type" value="Genomic_DNA"/>
</dbReference>
<keyword evidence="1" id="KW-0472">Membrane</keyword>
<evidence type="ECO:0000313" key="4">
    <source>
        <dbReference type="EMBL" id="QCQ75526.1"/>
    </source>
</evidence>